<organism evidence="10 11">
    <name type="scientific">Neolentinus lepideus HHB14362 ss-1</name>
    <dbReference type="NCBI Taxonomy" id="1314782"/>
    <lineage>
        <taxon>Eukaryota</taxon>
        <taxon>Fungi</taxon>
        <taxon>Dikarya</taxon>
        <taxon>Basidiomycota</taxon>
        <taxon>Agaricomycotina</taxon>
        <taxon>Agaricomycetes</taxon>
        <taxon>Gloeophyllales</taxon>
        <taxon>Gloeophyllaceae</taxon>
        <taxon>Neolentinus</taxon>
    </lineage>
</organism>
<evidence type="ECO:0000256" key="3">
    <source>
        <dbReference type="ARBA" id="ARBA00010617"/>
    </source>
</evidence>
<dbReference type="InterPro" id="IPR002401">
    <property type="entry name" value="Cyt_P450_E_grp-I"/>
</dbReference>
<dbReference type="InterPro" id="IPR001128">
    <property type="entry name" value="Cyt_P450"/>
</dbReference>
<dbReference type="PRINTS" id="PR00463">
    <property type="entry name" value="EP450I"/>
</dbReference>
<feature type="chain" id="PRO_5007867610" evidence="9">
    <location>
        <begin position="28"/>
        <end position="417"/>
    </location>
</feature>
<keyword evidence="9" id="KW-0732">Signal</keyword>
<dbReference type="InterPro" id="IPR036396">
    <property type="entry name" value="Cyt_P450_sf"/>
</dbReference>
<dbReference type="GO" id="GO:0005506">
    <property type="term" value="F:iron ion binding"/>
    <property type="evidence" value="ECO:0007669"/>
    <property type="project" value="InterPro"/>
</dbReference>
<reference evidence="10 11" key="1">
    <citation type="journal article" date="2016" name="Mol. Biol. Evol.">
        <title>Comparative Genomics of Early-Diverging Mushroom-Forming Fungi Provides Insights into the Origins of Lignocellulose Decay Capabilities.</title>
        <authorList>
            <person name="Nagy L.G."/>
            <person name="Riley R."/>
            <person name="Tritt A."/>
            <person name="Adam C."/>
            <person name="Daum C."/>
            <person name="Floudas D."/>
            <person name="Sun H."/>
            <person name="Yadav J.S."/>
            <person name="Pangilinan J."/>
            <person name="Larsson K.H."/>
            <person name="Matsuura K."/>
            <person name="Barry K."/>
            <person name="Labutti K."/>
            <person name="Kuo R."/>
            <person name="Ohm R.A."/>
            <person name="Bhattacharya S.S."/>
            <person name="Shirouzu T."/>
            <person name="Yoshinaga Y."/>
            <person name="Martin F.M."/>
            <person name="Grigoriev I.V."/>
            <person name="Hibbett D.S."/>
        </authorList>
    </citation>
    <scope>NUCLEOTIDE SEQUENCE [LARGE SCALE GENOMIC DNA]</scope>
    <source>
        <strain evidence="10 11">HHB14362 ss-1</strain>
    </source>
</reference>
<dbReference type="InParanoid" id="A0A165UEZ9"/>
<keyword evidence="4" id="KW-0349">Heme</keyword>
<dbReference type="PANTHER" id="PTHR46300:SF7">
    <property type="entry name" value="P450, PUTATIVE (EUROFUNG)-RELATED"/>
    <property type="match status" value="1"/>
</dbReference>
<comment type="pathway">
    <text evidence="2">Secondary metabolite biosynthesis.</text>
</comment>
<gene>
    <name evidence="10" type="ORF">NEOLEDRAFT_954033</name>
</gene>
<dbReference type="AlphaFoldDB" id="A0A165UEZ9"/>
<keyword evidence="7" id="KW-0408">Iron</keyword>
<accession>A0A165UEZ9</accession>
<evidence type="ECO:0000313" key="10">
    <source>
        <dbReference type="EMBL" id="KZT28053.1"/>
    </source>
</evidence>
<keyword evidence="6" id="KW-0560">Oxidoreductase</keyword>
<evidence type="ECO:0000256" key="8">
    <source>
        <dbReference type="ARBA" id="ARBA00023033"/>
    </source>
</evidence>
<proteinExistence type="inferred from homology"/>
<evidence type="ECO:0000313" key="11">
    <source>
        <dbReference type="Proteomes" id="UP000076761"/>
    </source>
</evidence>
<keyword evidence="5" id="KW-0479">Metal-binding</keyword>
<dbReference type="GO" id="GO:0004497">
    <property type="term" value="F:monooxygenase activity"/>
    <property type="evidence" value="ECO:0007669"/>
    <property type="project" value="UniProtKB-KW"/>
</dbReference>
<evidence type="ECO:0000256" key="4">
    <source>
        <dbReference type="ARBA" id="ARBA00022617"/>
    </source>
</evidence>
<keyword evidence="11" id="KW-1185">Reference proteome</keyword>
<dbReference type="InterPro" id="IPR050364">
    <property type="entry name" value="Cytochrome_P450_fung"/>
</dbReference>
<evidence type="ECO:0000256" key="5">
    <source>
        <dbReference type="ARBA" id="ARBA00022723"/>
    </source>
</evidence>
<comment type="similarity">
    <text evidence="3">Belongs to the cytochrome P450 family.</text>
</comment>
<evidence type="ECO:0000256" key="7">
    <source>
        <dbReference type="ARBA" id="ARBA00023004"/>
    </source>
</evidence>
<keyword evidence="8" id="KW-0503">Monooxygenase</keyword>
<evidence type="ECO:0000256" key="9">
    <source>
        <dbReference type="SAM" id="SignalP"/>
    </source>
</evidence>
<evidence type="ECO:0000256" key="2">
    <source>
        <dbReference type="ARBA" id="ARBA00005179"/>
    </source>
</evidence>
<comment type="cofactor">
    <cofactor evidence="1">
        <name>heme</name>
        <dbReference type="ChEBI" id="CHEBI:30413"/>
    </cofactor>
</comment>
<sequence>MAFSLITGLDAILALLVLFLVRRVTTGSRRPPAPYPPGPKGLPLVGNILDMPTKHPWKTIAVWCELYGGINYVNVLGKPFVFLNSPNAAYDMLDMKGLIYSDRPYLTMACELVGWDWSLVLKRFGEEHRTMRRLFHLFMGTHSSVEQFVPIEEYEMKGFLKHILNNPEDLGKSIRRTAGAVILQVTYGYEPQEYDDPLLELNNRAMEQTSIMISLNVFLVDVLPILKHIPAWFPGARFNRIAPEWAKCTSDLQEIPLRYVKDQMSKGSALPSFTSQFLEGNHVTPKEDTAIKRAAASMYVGGADTIVSSVTTFFLTMMLYPEAQKKAQAEIDAVIGNDRLPSLADRDQLPYVDALAKKVFRWHPVVPLDDVHDGYFIPEGTFVIANIWKFLHDPKTYVDPMTFNPDRFLGSQSEYDP</sequence>
<dbReference type="Proteomes" id="UP000076761">
    <property type="component" value="Unassembled WGS sequence"/>
</dbReference>
<protein>
    <submittedName>
        <fullName evidence="10">Cytochrome P450</fullName>
    </submittedName>
</protein>
<feature type="signal peptide" evidence="9">
    <location>
        <begin position="1"/>
        <end position="27"/>
    </location>
</feature>
<dbReference type="PANTHER" id="PTHR46300">
    <property type="entry name" value="P450, PUTATIVE (EUROFUNG)-RELATED-RELATED"/>
    <property type="match status" value="1"/>
</dbReference>
<dbReference type="CDD" id="cd11065">
    <property type="entry name" value="CYP64-like"/>
    <property type="match status" value="1"/>
</dbReference>
<dbReference type="Pfam" id="PF00067">
    <property type="entry name" value="p450"/>
    <property type="match status" value="1"/>
</dbReference>
<dbReference type="Gene3D" id="1.10.630.10">
    <property type="entry name" value="Cytochrome P450"/>
    <property type="match status" value="1"/>
</dbReference>
<dbReference type="EMBL" id="KV425559">
    <property type="protein sequence ID" value="KZT28053.1"/>
    <property type="molecule type" value="Genomic_DNA"/>
</dbReference>
<dbReference type="SUPFAM" id="SSF48264">
    <property type="entry name" value="Cytochrome P450"/>
    <property type="match status" value="1"/>
</dbReference>
<dbReference type="GO" id="GO:0016705">
    <property type="term" value="F:oxidoreductase activity, acting on paired donors, with incorporation or reduction of molecular oxygen"/>
    <property type="evidence" value="ECO:0007669"/>
    <property type="project" value="InterPro"/>
</dbReference>
<dbReference type="OrthoDB" id="2789670at2759"/>
<evidence type="ECO:0000256" key="1">
    <source>
        <dbReference type="ARBA" id="ARBA00001971"/>
    </source>
</evidence>
<name>A0A165UEZ9_9AGAM</name>
<dbReference type="GO" id="GO:0020037">
    <property type="term" value="F:heme binding"/>
    <property type="evidence" value="ECO:0007669"/>
    <property type="project" value="InterPro"/>
</dbReference>
<evidence type="ECO:0000256" key="6">
    <source>
        <dbReference type="ARBA" id="ARBA00023002"/>
    </source>
</evidence>
<dbReference type="STRING" id="1314782.A0A165UEZ9"/>